<accession>A0A227NRY2</accession>
<sequence length="80" mass="9210">MLKKKSMNDRIDIVDHLINHNCKIISDRSEKHSVFVNTLDISLKSALLKQDQLSDKYVINVCKCLCIPVPVMVDIRNPNF</sequence>
<name>A0A227NRY2_9FLAO</name>
<reference evidence="1 2" key="1">
    <citation type="submission" date="2016-11" db="EMBL/GenBank/DDBJ databases">
        <title>Whole genomes of Flavobacteriaceae.</title>
        <authorList>
            <person name="Stine C."/>
            <person name="Li C."/>
            <person name="Tadesse D."/>
        </authorList>
    </citation>
    <scope>NUCLEOTIDE SEQUENCE [LARGE SCALE GENOMIC DNA]</scope>
    <source>
        <strain evidence="1 2">DSM 24704</strain>
    </source>
</reference>
<dbReference type="Proteomes" id="UP000214684">
    <property type="component" value="Unassembled WGS sequence"/>
</dbReference>
<proteinExistence type="predicted"/>
<dbReference type="AlphaFoldDB" id="A0A227NRY2"/>
<protein>
    <submittedName>
        <fullName evidence="1">Uncharacterized protein</fullName>
    </submittedName>
</protein>
<evidence type="ECO:0000313" key="1">
    <source>
        <dbReference type="EMBL" id="OXG00182.1"/>
    </source>
</evidence>
<comment type="caution">
    <text evidence="1">The sequence shown here is derived from an EMBL/GenBank/DDBJ whole genome shotgun (WGS) entry which is preliminary data.</text>
</comment>
<gene>
    <name evidence="1" type="ORF">B0A64_20620</name>
</gene>
<keyword evidence="2" id="KW-1185">Reference proteome</keyword>
<evidence type="ECO:0000313" key="2">
    <source>
        <dbReference type="Proteomes" id="UP000214684"/>
    </source>
</evidence>
<dbReference type="EMBL" id="MUGS01000056">
    <property type="protein sequence ID" value="OXG00182.1"/>
    <property type="molecule type" value="Genomic_DNA"/>
</dbReference>
<organism evidence="1 2">
    <name type="scientific">Flavobacterium araucananum</name>
    <dbReference type="NCBI Taxonomy" id="946678"/>
    <lineage>
        <taxon>Bacteria</taxon>
        <taxon>Pseudomonadati</taxon>
        <taxon>Bacteroidota</taxon>
        <taxon>Flavobacteriia</taxon>
        <taxon>Flavobacteriales</taxon>
        <taxon>Flavobacteriaceae</taxon>
        <taxon>Flavobacterium</taxon>
    </lineage>
</organism>